<accession>A0A7W8GAN7</accession>
<dbReference type="InterPro" id="IPR014031">
    <property type="entry name" value="Ketoacyl_synth_C"/>
</dbReference>
<dbReference type="PROSITE" id="PS52004">
    <property type="entry name" value="KS3_2"/>
    <property type="match status" value="1"/>
</dbReference>
<dbReference type="AlphaFoldDB" id="A0A7W8GAN7"/>
<evidence type="ECO:0000256" key="2">
    <source>
        <dbReference type="ARBA" id="ARBA00022679"/>
    </source>
</evidence>
<evidence type="ECO:0000256" key="1">
    <source>
        <dbReference type="ARBA" id="ARBA00008467"/>
    </source>
</evidence>
<comment type="similarity">
    <text evidence="1 3">Belongs to the thiolase-like superfamily. Beta-ketoacyl-ACP synthases family.</text>
</comment>
<protein>
    <submittedName>
        <fullName evidence="5">3-oxoacyl-[acyl-carrier-protein] synthase II</fullName>
        <ecNumber evidence="5">2.3.1.179</ecNumber>
    </submittedName>
</protein>
<keyword evidence="5" id="KW-0012">Acyltransferase</keyword>
<dbReference type="InterPro" id="IPR018201">
    <property type="entry name" value="Ketoacyl_synth_AS"/>
</dbReference>
<dbReference type="SMART" id="SM00825">
    <property type="entry name" value="PKS_KS"/>
    <property type="match status" value="1"/>
</dbReference>
<keyword evidence="6" id="KW-1185">Reference proteome</keyword>
<name>A0A7W8GAN7_9SPIR</name>
<feature type="domain" description="Ketosynthase family 3 (KS3)" evidence="4">
    <location>
        <begin position="3"/>
        <end position="409"/>
    </location>
</feature>
<dbReference type="InterPro" id="IPR014030">
    <property type="entry name" value="Ketoacyl_synth_N"/>
</dbReference>
<dbReference type="Gene3D" id="3.40.47.10">
    <property type="match status" value="1"/>
</dbReference>
<comment type="caution">
    <text evidence="5">The sequence shown here is derived from an EMBL/GenBank/DDBJ whole genome shotgun (WGS) entry which is preliminary data.</text>
</comment>
<proteinExistence type="inferred from homology"/>
<dbReference type="Proteomes" id="UP000518887">
    <property type="component" value="Unassembled WGS sequence"/>
</dbReference>
<dbReference type="PROSITE" id="PS00606">
    <property type="entry name" value="KS3_1"/>
    <property type="match status" value="1"/>
</dbReference>
<dbReference type="InterPro" id="IPR020841">
    <property type="entry name" value="PKS_Beta-ketoAc_synthase_dom"/>
</dbReference>
<dbReference type="InterPro" id="IPR000794">
    <property type="entry name" value="Beta-ketoacyl_synthase"/>
</dbReference>
<dbReference type="SUPFAM" id="SSF53901">
    <property type="entry name" value="Thiolase-like"/>
    <property type="match status" value="2"/>
</dbReference>
<dbReference type="Pfam" id="PF00109">
    <property type="entry name" value="ketoacyl-synt"/>
    <property type="match status" value="1"/>
</dbReference>
<dbReference type="PANTHER" id="PTHR11712">
    <property type="entry name" value="POLYKETIDE SYNTHASE-RELATED"/>
    <property type="match status" value="1"/>
</dbReference>
<keyword evidence="2 3" id="KW-0808">Transferase</keyword>
<gene>
    <name evidence="5" type="ORF">HNP76_002336</name>
</gene>
<dbReference type="EC" id="2.3.1.179" evidence="5"/>
<dbReference type="RefSeq" id="WP_184660699.1">
    <property type="nucleotide sequence ID" value="NZ_CP031518.1"/>
</dbReference>
<dbReference type="NCBIfam" id="NF006587">
    <property type="entry name" value="PRK09116.1"/>
    <property type="match status" value="1"/>
</dbReference>
<dbReference type="GO" id="GO:0005829">
    <property type="term" value="C:cytosol"/>
    <property type="evidence" value="ECO:0007669"/>
    <property type="project" value="TreeGrafter"/>
</dbReference>
<evidence type="ECO:0000313" key="5">
    <source>
        <dbReference type="EMBL" id="MBB5226948.1"/>
    </source>
</evidence>
<organism evidence="5 6">
    <name type="scientific">Treponema ruminis</name>
    <dbReference type="NCBI Taxonomy" id="744515"/>
    <lineage>
        <taxon>Bacteria</taxon>
        <taxon>Pseudomonadati</taxon>
        <taxon>Spirochaetota</taxon>
        <taxon>Spirochaetia</taxon>
        <taxon>Spirochaetales</taxon>
        <taxon>Treponemataceae</taxon>
        <taxon>Treponema</taxon>
    </lineage>
</organism>
<dbReference type="GO" id="GO:0004315">
    <property type="term" value="F:3-oxoacyl-[acyl-carrier-protein] synthase activity"/>
    <property type="evidence" value="ECO:0007669"/>
    <property type="project" value="UniProtKB-EC"/>
</dbReference>
<dbReference type="PANTHER" id="PTHR11712:SF325">
    <property type="entry name" value="3-OXOACYL-(ACYL-CARRIER-PROTEIN) SYNTHASE II FABF"/>
    <property type="match status" value="1"/>
</dbReference>
<dbReference type="InterPro" id="IPR016039">
    <property type="entry name" value="Thiolase-like"/>
</dbReference>
<evidence type="ECO:0000313" key="6">
    <source>
        <dbReference type="Proteomes" id="UP000518887"/>
    </source>
</evidence>
<reference evidence="5 6" key="1">
    <citation type="submission" date="2020-08" db="EMBL/GenBank/DDBJ databases">
        <title>Genomic Encyclopedia of Type Strains, Phase IV (KMG-IV): sequencing the most valuable type-strain genomes for metagenomic binning, comparative biology and taxonomic classification.</title>
        <authorList>
            <person name="Goeker M."/>
        </authorList>
    </citation>
    <scope>NUCLEOTIDE SEQUENCE [LARGE SCALE GENOMIC DNA]</scope>
    <source>
        <strain evidence="5 6">DSM 103462</strain>
    </source>
</reference>
<dbReference type="Pfam" id="PF02801">
    <property type="entry name" value="Ketoacyl-synt_C"/>
    <property type="match status" value="1"/>
</dbReference>
<dbReference type="EMBL" id="JACHFQ010000007">
    <property type="protein sequence ID" value="MBB5226948.1"/>
    <property type="molecule type" value="Genomic_DNA"/>
</dbReference>
<evidence type="ECO:0000259" key="4">
    <source>
        <dbReference type="PROSITE" id="PS52004"/>
    </source>
</evidence>
<evidence type="ECO:0000256" key="3">
    <source>
        <dbReference type="RuleBase" id="RU003694"/>
    </source>
</evidence>
<dbReference type="GO" id="GO:0006633">
    <property type="term" value="P:fatty acid biosynthetic process"/>
    <property type="evidence" value="ECO:0007669"/>
    <property type="project" value="InterPro"/>
</dbReference>
<dbReference type="CDD" id="cd00834">
    <property type="entry name" value="KAS_I_II"/>
    <property type="match status" value="1"/>
</dbReference>
<sequence length="411" mass="44688">MEKRRVVITGGGIVSVLGSDWNTILANLKAKKNFVKYMKDWDEKYPLMNTRLAAPVDFAIDKEKYPRKAIRGMGRVSQMALVATDAALEDAGLLGSEEITQGRTGIAYGSSIGSVDPLMEMYSMLVINDTSKVSSTTYIKAMPQTCACNLEVYYHLTGRIITTNTACTSGSQSIGYAYETIQSGKQDMMIAGGAEEFCTMDTATFDTLFSTSTKNSTPELTPSAYDLHRDGLVLGEGACTLILEEYEHAKARGAKMYAEIVGFGTTTDGTHITSPNRPTIAHALELALEDAKLSPDQIGYINTHGTGTTSGDITESQATFDVFKRAVPVSTVKNYIGHTLGACGSIESWLTINMMNEGWFLPNLNLSEVDPKCAPLDYITGDGREINTEYVMNNNFAFGGINTSLIFKKIK</sequence>